<sequence>DGAGEVIREALVFWQDIGCNRQFCDNALPNILQLLIPVLVNMLIMSDIDLIQYVDLLDDDDQEDQAKDIQPAHIHGKDDKEEEDDDYADAEGIYTTRKASANALSTLAKIKPNEVAQIALPAIKEKLDKV</sequence>
<feature type="non-terminal residue" evidence="2">
    <location>
        <position position="1"/>
    </location>
</feature>
<evidence type="ECO:0000256" key="1">
    <source>
        <dbReference type="SAM" id="MobiDB-lite"/>
    </source>
</evidence>
<dbReference type="InterPro" id="IPR011989">
    <property type="entry name" value="ARM-like"/>
</dbReference>
<dbReference type="InterPro" id="IPR016024">
    <property type="entry name" value="ARM-type_fold"/>
</dbReference>
<reference evidence="2 3" key="1">
    <citation type="submission" date="2019-03" db="EMBL/GenBank/DDBJ databases">
        <title>Single cell metagenomics reveals metabolic interactions within the superorganism composed of flagellate Streblomastix strix and complex community of Bacteroidetes bacteria on its surface.</title>
        <authorList>
            <person name="Treitli S.C."/>
            <person name="Kolisko M."/>
            <person name="Husnik F."/>
            <person name="Keeling P."/>
            <person name="Hampl V."/>
        </authorList>
    </citation>
    <scope>NUCLEOTIDE SEQUENCE [LARGE SCALE GENOMIC DNA]</scope>
    <source>
        <strain evidence="2">ST1C</strain>
    </source>
</reference>
<evidence type="ECO:0000313" key="3">
    <source>
        <dbReference type="Proteomes" id="UP000324800"/>
    </source>
</evidence>
<name>A0A5J4U4F2_9EUKA</name>
<accession>A0A5J4U4F2</accession>
<proteinExistence type="predicted"/>
<feature type="region of interest" description="Disordered" evidence="1">
    <location>
        <begin position="62"/>
        <end position="86"/>
    </location>
</feature>
<organism evidence="2 3">
    <name type="scientific">Streblomastix strix</name>
    <dbReference type="NCBI Taxonomy" id="222440"/>
    <lineage>
        <taxon>Eukaryota</taxon>
        <taxon>Metamonada</taxon>
        <taxon>Preaxostyla</taxon>
        <taxon>Oxymonadida</taxon>
        <taxon>Streblomastigidae</taxon>
        <taxon>Streblomastix</taxon>
    </lineage>
</organism>
<dbReference type="SUPFAM" id="SSF48371">
    <property type="entry name" value="ARM repeat"/>
    <property type="match status" value="1"/>
</dbReference>
<dbReference type="AlphaFoldDB" id="A0A5J4U4F2"/>
<dbReference type="EMBL" id="SNRW01020752">
    <property type="protein sequence ID" value="KAA6365163.1"/>
    <property type="molecule type" value="Genomic_DNA"/>
</dbReference>
<evidence type="ECO:0000313" key="2">
    <source>
        <dbReference type="EMBL" id="KAA6365163.1"/>
    </source>
</evidence>
<gene>
    <name evidence="2" type="ORF">EZS28_039310</name>
</gene>
<dbReference type="Gene3D" id="1.25.10.10">
    <property type="entry name" value="Leucine-rich Repeat Variant"/>
    <property type="match status" value="1"/>
</dbReference>
<protein>
    <submittedName>
        <fullName evidence="2">Uncharacterized protein</fullName>
    </submittedName>
</protein>
<comment type="caution">
    <text evidence="2">The sequence shown here is derived from an EMBL/GenBank/DDBJ whole genome shotgun (WGS) entry which is preliminary data.</text>
</comment>
<dbReference type="Proteomes" id="UP000324800">
    <property type="component" value="Unassembled WGS sequence"/>
</dbReference>